<evidence type="ECO:0000259" key="7">
    <source>
        <dbReference type="PROSITE" id="PS50110"/>
    </source>
</evidence>
<dbReference type="EMBL" id="BMKU01000016">
    <property type="protein sequence ID" value="GGH08783.1"/>
    <property type="molecule type" value="Genomic_DNA"/>
</dbReference>
<evidence type="ECO:0000256" key="4">
    <source>
        <dbReference type="ARBA" id="ARBA00023125"/>
    </source>
</evidence>
<dbReference type="Proteomes" id="UP000596938">
    <property type="component" value="Unassembled WGS sequence"/>
</dbReference>
<dbReference type="PROSITE" id="PS50110">
    <property type="entry name" value="RESPONSE_REGULATORY"/>
    <property type="match status" value="1"/>
</dbReference>
<evidence type="ECO:0000256" key="5">
    <source>
        <dbReference type="ARBA" id="ARBA00023163"/>
    </source>
</evidence>
<dbReference type="Gene3D" id="3.40.50.2300">
    <property type="match status" value="1"/>
</dbReference>
<feature type="domain" description="Response regulatory" evidence="7">
    <location>
        <begin position="6"/>
        <end position="121"/>
    </location>
</feature>
<feature type="modified residue" description="4-aspartylphosphate" evidence="6">
    <location>
        <position position="57"/>
    </location>
</feature>
<evidence type="ECO:0000256" key="2">
    <source>
        <dbReference type="ARBA" id="ARBA00023012"/>
    </source>
</evidence>
<evidence type="ECO:0000256" key="1">
    <source>
        <dbReference type="ARBA" id="ARBA00022553"/>
    </source>
</evidence>
<name>A0ABQ1Y1G0_9MICC</name>
<protein>
    <submittedName>
        <fullName evidence="8">Response regulator</fullName>
    </submittedName>
</protein>
<accession>A0ABQ1Y1G0</accession>
<evidence type="ECO:0000313" key="9">
    <source>
        <dbReference type="Proteomes" id="UP000596938"/>
    </source>
</evidence>
<keyword evidence="1 6" id="KW-0597">Phosphoprotein</keyword>
<gene>
    <name evidence="8" type="ORF">GCM10011577_36930</name>
</gene>
<dbReference type="InterPro" id="IPR001789">
    <property type="entry name" value="Sig_transdc_resp-reg_receiver"/>
</dbReference>
<keyword evidence="2" id="KW-0902">Two-component regulatory system</keyword>
<evidence type="ECO:0000313" key="8">
    <source>
        <dbReference type="EMBL" id="GGH08783.1"/>
    </source>
</evidence>
<dbReference type="Pfam" id="PF00072">
    <property type="entry name" value="Response_reg"/>
    <property type="match status" value="1"/>
</dbReference>
<keyword evidence="9" id="KW-1185">Reference proteome</keyword>
<dbReference type="InterPro" id="IPR039420">
    <property type="entry name" value="WalR-like"/>
</dbReference>
<evidence type="ECO:0000256" key="6">
    <source>
        <dbReference type="PROSITE-ProRule" id="PRU00169"/>
    </source>
</evidence>
<organism evidence="8 9">
    <name type="scientific">Pseudarthrobacter polychromogenes</name>
    <dbReference type="NCBI Taxonomy" id="1676"/>
    <lineage>
        <taxon>Bacteria</taxon>
        <taxon>Bacillati</taxon>
        <taxon>Actinomycetota</taxon>
        <taxon>Actinomycetes</taxon>
        <taxon>Micrococcales</taxon>
        <taxon>Micrococcaceae</taxon>
        <taxon>Pseudarthrobacter</taxon>
    </lineage>
</organism>
<keyword evidence="5" id="KW-0804">Transcription</keyword>
<dbReference type="RefSeq" id="WP_188813372.1">
    <property type="nucleotide sequence ID" value="NZ_BAAAWV010000001.1"/>
</dbReference>
<evidence type="ECO:0000256" key="3">
    <source>
        <dbReference type="ARBA" id="ARBA00023015"/>
    </source>
</evidence>
<dbReference type="PANTHER" id="PTHR48111:SF1">
    <property type="entry name" value="TWO-COMPONENT RESPONSE REGULATOR ORR33"/>
    <property type="match status" value="1"/>
</dbReference>
<dbReference type="PANTHER" id="PTHR48111">
    <property type="entry name" value="REGULATOR OF RPOS"/>
    <property type="match status" value="1"/>
</dbReference>
<dbReference type="SMART" id="SM00448">
    <property type="entry name" value="REC"/>
    <property type="match status" value="1"/>
</dbReference>
<proteinExistence type="predicted"/>
<comment type="caution">
    <text evidence="8">The sequence shown here is derived from an EMBL/GenBank/DDBJ whole genome shotgun (WGS) entry which is preliminary data.</text>
</comment>
<reference evidence="9" key="1">
    <citation type="journal article" date="2019" name="Int. J. Syst. Evol. Microbiol.">
        <title>The Global Catalogue of Microorganisms (GCM) 10K type strain sequencing project: providing services to taxonomists for standard genome sequencing and annotation.</title>
        <authorList>
            <consortium name="The Broad Institute Genomics Platform"/>
            <consortium name="The Broad Institute Genome Sequencing Center for Infectious Disease"/>
            <person name="Wu L."/>
            <person name="Ma J."/>
        </authorList>
    </citation>
    <scope>NUCLEOTIDE SEQUENCE [LARGE SCALE GENOMIC DNA]</scope>
    <source>
        <strain evidence="9">CGMCC 1.1927</strain>
    </source>
</reference>
<dbReference type="InterPro" id="IPR011006">
    <property type="entry name" value="CheY-like_superfamily"/>
</dbReference>
<keyword evidence="4" id="KW-0238">DNA-binding</keyword>
<keyword evidence="3" id="KW-0805">Transcription regulation</keyword>
<sequence>MEEQHVCLVIEDDADVRGLITAVLTRAGFKVVAVGSGAEGKAAAAAAGSTLSLITLDLGLPDMDGQDLCLELRALSPAPLLFLTSRAEEDDVLAGLAAGAAAYLTKPFLPSTLRETALKLCRLQPRSGLSERR</sequence>
<dbReference type="SUPFAM" id="SSF52172">
    <property type="entry name" value="CheY-like"/>
    <property type="match status" value="1"/>
</dbReference>